<evidence type="ECO:0000256" key="1">
    <source>
        <dbReference type="SAM" id="MobiDB-lite"/>
    </source>
</evidence>
<feature type="region of interest" description="Disordered" evidence="1">
    <location>
        <begin position="42"/>
        <end position="80"/>
    </location>
</feature>
<organism evidence="2 3">
    <name type="scientific">Austropuccinia psidii MF-1</name>
    <dbReference type="NCBI Taxonomy" id="1389203"/>
    <lineage>
        <taxon>Eukaryota</taxon>
        <taxon>Fungi</taxon>
        <taxon>Dikarya</taxon>
        <taxon>Basidiomycota</taxon>
        <taxon>Pucciniomycotina</taxon>
        <taxon>Pucciniomycetes</taxon>
        <taxon>Pucciniales</taxon>
        <taxon>Sphaerophragmiaceae</taxon>
        <taxon>Austropuccinia</taxon>
    </lineage>
</organism>
<comment type="caution">
    <text evidence="2">The sequence shown here is derived from an EMBL/GenBank/DDBJ whole genome shotgun (WGS) entry which is preliminary data.</text>
</comment>
<accession>A0A9Q3EMZ5</accession>
<dbReference type="Proteomes" id="UP000765509">
    <property type="component" value="Unassembled WGS sequence"/>
</dbReference>
<protein>
    <submittedName>
        <fullName evidence="2">Uncharacterized protein</fullName>
    </submittedName>
</protein>
<dbReference type="AlphaFoldDB" id="A0A9Q3EMZ5"/>
<evidence type="ECO:0000313" key="3">
    <source>
        <dbReference type="Proteomes" id="UP000765509"/>
    </source>
</evidence>
<gene>
    <name evidence="2" type="ORF">O181_064433</name>
</gene>
<keyword evidence="3" id="KW-1185">Reference proteome</keyword>
<sequence>MGQEKTIEPSGGWRPLSFKYKVKKIMNWLKNQSLLSIDQKKELEGPVASTRSKKAPEISKNKPKGPWKKQRGPKNNHCKADWHIPYPHGYRILKLEPSAVESVLNITRTLMEFTEKEKEKMNSTYPHK</sequence>
<proteinExistence type="predicted"/>
<dbReference type="EMBL" id="AVOT02031243">
    <property type="protein sequence ID" value="MBW0524718.1"/>
    <property type="molecule type" value="Genomic_DNA"/>
</dbReference>
<name>A0A9Q3EMZ5_9BASI</name>
<evidence type="ECO:0000313" key="2">
    <source>
        <dbReference type="EMBL" id="MBW0524718.1"/>
    </source>
</evidence>
<feature type="compositionally biased region" description="Basic residues" evidence="1">
    <location>
        <begin position="61"/>
        <end position="77"/>
    </location>
</feature>
<reference evidence="2" key="1">
    <citation type="submission" date="2021-03" db="EMBL/GenBank/DDBJ databases">
        <title>Draft genome sequence of rust myrtle Austropuccinia psidii MF-1, a brazilian biotype.</title>
        <authorList>
            <person name="Quecine M.C."/>
            <person name="Pachon D.M.R."/>
            <person name="Bonatelli M.L."/>
            <person name="Correr F.H."/>
            <person name="Franceschini L.M."/>
            <person name="Leite T.F."/>
            <person name="Margarido G.R.A."/>
            <person name="Almeida C.A."/>
            <person name="Ferrarezi J.A."/>
            <person name="Labate C.A."/>
        </authorList>
    </citation>
    <scope>NUCLEOTIDE SEQUENCE</scope>
    <source>
        <strain evidence="2">MF-1</strain>
    </source>
</reference>